<name>A0AAW5QX13_9HYPH</name>
<dbReference type="EMBL" id="JALIDZ010000005">
    <property type="protein sequence ID" value="MCT8972596.1"/>
    <property type="molecule type" value="Genomic_DNA"/>
</dbReference>
<organism evidence="1 2">
    <name type="scientific">Microbaculum marinisediminis</name>
    <dbReference type="NCBI Taxonomy" id="2931392"/>
    <lineage>
        <taxon>Bacteria</taxon>
        <taxon>Pseudomonadati</taxon>
        <taxon>Pseudomonadota</taxon>
        <taxon>Alphaproteobacteria</taxon>
        <taxon>Hyphomicrobiales</taxon>
        <taxon>Tepidamorphaceae</taxon>
        <taxon>Microbaculum</taxon>
    </lineage>
</organism>
<accession>A0AAW5QX13</accession>
<dbReference type="RefSeq" id="WP_261616178.1">
    <property type="nucleotide sequence ID" value="NZ_JALIDZ010000005.1"/>
</dbReference>
<dbReference type="AlphaFoldDB" id="A0AAW5QX13"/>
<proteinExistence type="predicted"/>
<protein>
    <recommendedName>
        <fullName evidence="3">DUF1127 domain-containing protein</fullName>
    </recommendedName>
</protein>
<sequence>MATTIFAPTHIAVEPRQRRSVLRRMFDHMVKAREAEARRLTARALWSYSDESLKNMGLTREELARWHSGATD</sequence>
<keyword evidence="2" id="KW-1185">Reference proteome</keyword>
<comment type="caution">
    <text evidence="1">The sequence shown here is derived from an EMBL/GenBank/DDBJ whole genome shotgun (WGS) entry which is preliminary data.</text>
</comment>
<reference evidence="1 2" key="1">
    <citation type="submission" date="2022-04" db="EMBL/GenBank/DDBJ databases">
        <authorList>
            <person name="Ye Y.-Q."/>
            <person name="Du Z.-J."/>
        </authorList>
    </citation>
    <scope>NUCLEOTIDE SEQUENCE [LARGE SCALE GENOMIC DNA]</scope>
    <source>
        <strain evidence="1 2">A6E488</strain>
    </source>
</reference>
<evidence type="ECO:0000313" key="2">
    <source>
        <dbReference type="Proteomes" id="UP001320898"/>
    </source>
</evidence>
<gene>
    <name evidence="1" type="ORF">MUB46_12075</name>
</gene>
<evidence type="ECO:0000313" key="1">
    <source>
        <dbReference type="EMBL" id="MCT8972596.1"/>
    </source>
</evidence>
<evidence type="ECO:0008006" key="3">
    <source>
        <dbReference type="Google" id="ProtNLM"/>
    </source>
</evidence>
<dbReference type="Proteomes" id="UP001320898">
    <property type="component" value="Unassembled WGS sequence"/>
</dbReference>